<feature type="domain" description="CUB" evidence="12">
    <location>
        <begin position="199"/>
        <end position="311"/>
    </location>
</feature>
<dbReference type="PROSITE" id="PS01187">
    <property type="entry name" value="EGF_CA"/>
    <property type="match status" value="2"/>
</dbReference>
<dbReference type="InterPro" id="IPR001506">
    <property type="entry name" value="Peptidase_M12A"/>
</dbReference>
<dbReference type="Gene3D" id="2.10.25.10">
    <property type="entry name" value="Laminin"/>
    <property type="match status" value="2"/>
</dbReference>
<dbReference type="Pfam" id="PF14670">
    <property type="entry name" value="FXa_inhibition"/>
    <property type="match status" value="2"/>
</dbReference>
<dbReference type="PANTHER" id="PTHR24251:SF43">
    <property type="entry name" value="TOLLOID-LIKE PROTEIN 2"/>
    <property type="match status" value="1"/>
</dbReference>
<evidence type="ECO:0000256" key="3">
    <source>
        <dbReference type="ARBA" id="ARBA00022723"/>
    </source>
</evidence>
<keyword evidence="9" id="KW-1015">Disulfide bond</keyword>
<feature type="domain" description="EGF-like" evidence="13">
    <location>
        <begin position="311"/>
        <end position="351"/>
    </location>
</feature>
<feature type="domain" description="CUB" evidence="12">
    <location>
        <begin position="625"/>
        <end position="741"/>
    </location>
</feature>
<dbReference type="SUPFAM" id="SSF57196">
    <property type="entry name" value="EGF/Laminin"/>
    <property type="match status" value="2"/>
</dbReference>
<protein>
    <recommendedName>
        <fullName evidence="11">Metalloendopeptidase</fullName>
        <ecNumber evidence="11">3.4.24.-</ecNumber>
    </recommendedName>
</protein>
<dbReference type="Pfam" id="PF01400">
    <property type="entry name" value="Astacin"/>
    <property type="match status" value="1"/>
</dbReference>
<evidence type="ECO:0000259" key="13">
    <source>
        <dbReference type="PROSITE" id="PS50026"/>
    </source>
</evidence>
<dbReference type="SUPFAM" id="SSF55486">
    <property type="entry name" value="Metalloproteases ('zincins'), catalytic domain"/>
    <property type="match status" value="1"/>
</dbReference>
<dbReference type="Proteomes" id="UP000694941">
    <property type="component" value="Unplaced"/>
</dbReference>
<dbReference type="InterPro" id="IPR000859">
    <property type="entry name" value="CUB_dom"/>
</dbReference>
<keyword evidence="4" id="KW-0677">Repeat</keyword>
<dbReference type="PANTHER" id="PTHR24251">
    <property type="entry name" value="OVOCHYMASE-RELATED"/>
    <property type="match status" value="1"/>
</dbReference>
<feature type="domain" description="CUB" evidence="12">
    <location>
        <begin position="354"/>
        <end position="468"/>
    </location>
</feature>
<dbReference type="InterPro" id="IPR018097">
    <property type="entry name" value="EGF_Ca-bd_CS"/>
</dbReference>
<gene>
    <name evidence="16" type="primary">LOC106464333</name>
</gene>
<evidence type="ECO:0000256" key="8">
    <source>
        <dbReference type="ARBA" id="ARBA00023145"/>
    </source>
</evidence>
<reference evidence="16" key="1">
    <citation type="submission" date="2025-08" db="UniProtKB">
        <authorList>
            <consortium name="RefSeq"/>
        </authorList>
    </citation>
    <scope>IDENTIFICATION</scope>
    <source>
        <tissue evidence="16">Muscle</tissue>
    </source>
</reference>
<dbReference type="PROSITE" id="PS00010">
    <property type="entry name" value="ASX_HYDROXYL"/>
    <property type="match status" value="2"/>
</dbReference>
<keyword evidence="15" id="KW-1185">Reference proteome</keyword>
<dbReference type="SMART" id="SM00181">
    <property type="entry name" value="EGF"/>
    <property type="match status" value="2"/>
</dbReference>
<dbReference type="InterPro" id="IPR015446">
    <property type="entry name" value="BMP_1/tolloid-like"/>
</dbReference>
<comment type="caution">
    <text evidence="10">Lacks conserved residue(s) required for the propagation of feature annotation.</text>
</comment>
<dbReference type="InterPro" id="IPR000152">
    <property type="entry name" value="EGF-type_Asp/Asn_hydroxyl_site"/>
</dbReference>
<dbReference type="PRINTS" id="PR00480">
    <property type="entry name" value="ASTACIN"/>
</dbReference>
<evidence type="ECO:0000256" key="10">
    <source>
        <dbReference type="PROSITE-ProRule" id="PRU00076"/>
    </source>
</evidence>
<keyword evidence="1 10" id="KW-0245">EGF-like domain</keyword>
<dbReference type="SMART" id="SM00042">
    <property type="entry name" value="CUB"/>
    <property type="match status" value="5"/>
</dbReference>
<dbReference type="CDD" id="cd00041">
    <property type="entry name" value="CUB"/>
    <property type="match status" value="5"/>
</dbReference>
<evidence type="ECO:0000256" key="9">
    <source>
        <dbReference type="ARBA" id="ARBA00023157"/>
    </source>
</evidence>
<dbReference type="PROSITE" id="PS50026">
    <property type="entry name" value="EGF_3"/>
    <property type="match status" value="2"/>
</dbReference>
<comment type="cofactor">
    <cofactor evidence="11">
        <name>Zn(2+)</name>
        <dbReference type="ChEBI" id="CHEBI:29105"/>
    </cofactor>
    <text evidence="11">Binds 1 zinc ion per subunit.</text>
</comment>
<evidence type="ECO:0000256" key="7">
    <source>
        <dbReference type="ARBA" id="ARBA00023049"/>
    </source>
</evidence>
<dbReference type="EC" id="3.4.24.-" evidence="11"/>
<evidence type="ECO:0000256" key="5">
    <source>
        <dbReference type="ARBA" id="ARBA00022801"/>
    </source>
</evidence>
<evidence type="ECO:0000256" key="4">
    <source>
        <dbReference type="ARBA" id="ARBA00022737"/>
    </source>
</evidence>
<dbReference type="SMART" id="SM00179">
    <property type="entry name" value="EGF_CA"/>
    <property type="match status" value="2"/>
</dbReference>
<dbReference type="Gene3D" id="2.60.120.290">
    <property type="entry name" value="Spermadhesin, CUB domain"/>
    <property type="match status" value="5"/>
</dbReference>
<dbReference type="PROSITE" id="PS51864">
    <property type="entry name" value="ASTACIN"/>
    <property type="match status" value="1"/>
</dbReference>
<keyword evidence="8" id="KW-0865">Zymogen</keyword>
<proteinExistence type="predicted"/>
<keyword evidence="5 11" id="KW-0378">Hydrolase</keyword>
<name>A0ABM1SVS8_LIMPO</name>
<evidence type="ECO:0000256" key="11">
    <source>
        <dbReference type="RuleBase" id="RU361183"/>
    </source>
</evidence>
<keyword evidence="6 11" id="KW-0862">Zinc</keyword>
<dbReference type="InterPro" id="IPR001881">
    <property type="entry name" value="EGF-like_Ca-bd_dom"/>
</dbReference>
<dbReference type="InterPro" id="IPR035914">
    <property type="entry name" value="Sperma_CUB_dom_sf"/>
</dbReference>
<feature type="domain" description="CUB" evidence="12">
    <location>
        <begin position="512"/>
        <end position="624"/>
    </location>
</feature>
<accession>A0ABM1SVS8</accession>
<evidence type="ECO:0000313" key="15">
    <source>
        <dbReference type="Proteomes" id="UP000694941"/>
    </source>
</evidence>
<dbReference type="PROSITE" id="PS01186">
    <property type="entry name" value="EGF_2"/>
    <property type="match status" value="2"/>
</dbReference>
<dbReference type="RefSeq" id="XP_022247734.1">
    <property type="nucleotide sequence ID" value="XM_022392026.1"/>
</dbReference>
<evidence type="ECO:0000256" key="6">
    <source>
        <dbReference type="ARBA" id="ARBA00022833"/>
    </source>
</evidence>
<dbReference type="GeneID" id="106464333"/>
<organism evidence="15 16">
    <name type="scientific">Limulus polyphemus</name>
    <name type="common">Atlantic horseshoe crab</name>
    <dbReference type="NCBI Taxonomy" id="6850"/>
    <lineage>
        <taxon>Eukaryota</taxon>
        <taxon>Metazoa</taxon>
        <taxon>Ecdysozoa</taxon>
        <taxon>Arthropoda</taxon>
        <taxon>Chelicerata</taxon>
        <taxon>Merostomata</taxon>
        <taxon>Xiphosura</taxon>
        <taxon>Limulidae</taxon>
        <taxon>Limulus</taxon>
    </lineage>
</organism>
<evidence type="ECO:0000259" key="14">
    <source>
        <dbReference type="PROSITE" id="PS51864"/>
    </source>
</evidence>
<dbReference type="SUPFAM" id="SSF49854">
    <property type="entry name" value="Spermadhesin, CUB domain"/>
    <property type="match status" value="5"/>
</dbReference>
<feature type="domain" description="EGF-like" evidence="13">
    <location>
        <begin position="468"/>
        <end position="508"/>
    </location>
</feature>
<keyword evidence="2 11" id="KW-0645">Protease</keyword>
<evidence type="ECO:0000256" key="2">
    <source>
        <dbReference type="ARBA" id="ARBA00022670"/>
    </source>
</evidence>
<feature type="domain" description="CUB" evidence="12">
    <location>
        <begin position="82"/>
        <end position="198"/>
    </location>
</feature>
<evidence type="ECO:0000256" key="1">
    <source>
        <dbReference type="ARBA" id="ARBA00022536"/>
    </source>
</evidence>
<keyword evidence="3 11" id="KW-0479">Metal-binding</keyword>
<evidence type="ECO:0000313" key="16">
    <source>
        <dbReference type="RefSeq" id="XP_022247734.1"/>
    </source>
</evidence>
<dbReference type="InterPro" id="IPR000742">
    <property type="entry name" value="EGF"/>
</dbReference>
<feature type="domain" description="Peptidase M12A" evidence="14">
    <location>
        <begin position="1"/>
        <end position="80"/>
    </location>
</feature>
<sequence length="755" mass="85287">MNGQQYNFEKLSGAEVNSMGLPYDYNSIMHYARNTFSINTNLDTILPRENPFSNERPEIGQRLRLSKGDIAQTNVMYKCPRCGKTLQQPNGTITSPQYPKSQTPLEGEHCEWRITATLGEKIVLKILDVDIFESYECGTDYLEIRDGYWYKSPLLGRLCGSGKAPIKLMTSGHRMLVTYRTSTNQNGHKGFKSLYEAICGGDVIMEKGVLQSPNYPDDYRPNTVCEWKISVPETYQVALEFQSLEVENHDNCVYDYVEIHDGHDAASPLLGRFCGYKIPGEVRSTKNQMLIKFVSDGSVEKSGFSVNFIKEFDECSGKNHGCEHICVNTMGGFRCECKIGYELHSDGKMCEDACGGTIEVANGTIISPSFPDLYPQNKKCVWEIIALPQFRITLNFTHFDLEGNNRDCEYDNINIHSKMSGNDVRKHGVFCGSRLPPVITSEGNNLRIEFNSDNSVQKSGFAAVFFTDLDECATDNGGCEHICKNTIGSYMCACQNGFVLHENKHYCKEGSCTHHVTAPVGEITSPNYPDYYPNRKECAWLFTATPGHRVKLVFNDFELEPHQECTYDHVDLYDGETTDSSILGRFCGSKVPHSILASSNRMYMTFTSDTYVQRKGFKGTHYTVCGGRLTASYSVQHLYSHSKYGDQNYDNKEECDWIIEAEDGVSVRLRFMTFHVEHEQDCGYDYVEIYDGYDDSAPQLGRFCGNKIPREILSTSNILLLKFRSDDTINTKGFSAAYLADKEEPVEKNELLSSE</sequence>
<dbReference type="PROSITE" id="PS01180">
    <property type="entry name" value="CUB"/>
    <property type="match status" value="5"/>
</dbReference>
<dbReference type="PIRSF" id="PIRSF001199">
    <property type="entry name" value="BMP_1/tolloid-like"/>
    <property type="match status" value="1"/>
</dbReference>
<dbReference type="Pfam" id="PF00431">
    <property type="entry name" value="CUB"/>
    <property type="match status" value="5"/>
</dbReference>
<dbReference type="InterPro" id="IPR024079">
    <property type="entry name" value="MetalloPept_cat_dom_sf"/>
</dbReference>
<dbReference type="Gene3D" id="3.40.390.10">
    <property type="entry name" value="Collagenase (Catalytic Domain)"/>
    <property type="match status" value="1"/>
</dbReference>
<keyword evidence="7 11" id="KW-0482">Metalloprotease</keyword>
<evidence type="ECO:0000259" key="12">
    <source>
        <dbReference type="PROSITE" id="PS01180"/>
    </source>
</evidence>